<gene>
    <name evidence="2" type="ORF">AALP_AAs67142U000200</name>
</gene>
<dbReference type="Proteomes" id="UP000029120">
    <property type="component" value="Unassembled WGS sequence"/>
</dbReference>
<evidence type="ECO:0000313" key="2">
    <source>
        <dbReference type="EMBL" id="KFK23882.1"/>
    </source>
</evidence>
<dbReference type="AlphaFoldDB" id="A0A087G1Y0"/>
<organism evidence="2 3">
    <name type="scientific">Arabis alpina</name>
    <name type="common">Alpine rock-cress</name>
    <dbReference type="NCBI Taxonomy" id="50452"/>
    <lineage>
        <taxon>Eukaryota</taxon>
        <taxon>Viridiplantae</taxon>
        <taxon>Streptophyta</taxon>
        <taxon>Embryophyta</taxon>
        <taxon>Tracheophyta</taxon>
        <taxon>Spermatophyta</taxon>
        <taxon>Magnoliopsida</taxon>
        <taxon>eudicotyledons</taxon>
        <taxon>Gunneridae</taxon>
        <taxon>Pentapetalae</taxon>
        <taxon>rosids</taxon>
        <taxon>malvids</taxon>
        <taxon>Brassicales</taxon>
        <taxon>Brassicaceae</taxon>
        <taxon>Arabideae</taxon>
        <taxon>Arabis</taxon>
    </lineage>
</organism>
<evidence type="ECO:0000313" key="3">
    <source>
        <dbReference type="Proteomes" id="UP000029120"/>
    </source>
</evidence>
<feature type="region of interest" description="Disordered" evidence="1">
    <location>
        <begin position="1"/>
        <end position="36"/>
    </location>
</feature>
<accession>A0A087G1Y0</accession>
<protein>
    <submittedName>
        <fullName evidence="2">Uncharacterized protein</fullName>
    </submittedName>
</protein>
<dbReference type="EMBL" id="KL974263">
    <property type="protein sequence ID" value="KFK23882.1"/>
    <property type="molecule type" value="Genomic_DNA"/>
</dbReference>
<reference evidence="3" key="1">
    <citation type="journal article" date="2015" name="Nat. Plants">
        <title>Genome expansion of Arabis alpina linked with retrotransposition and reduced symmetric DNA methylation.</title>
        <authorList>
            <person name="Willing E.M."/>
            <person name="Rawat V."/>
            <person name="Mandakova T."/>
            <person name="Maumus F."/>
            <person name="James G.V."/>
            <person name="Nordstroem K.J."/>
            <person name="Becker C."/>
            <person name="Warthmann N."/>
            <person name="Chica C."/>
            <person name="Szarzynska B."/>
            <person name="Zytnicki M."/>
            <person name="Albani M.C."/>
            <person name="Kiefer C."/>
            <person name="Bergonzi S."/>
            <person name="Castaings L."/>
            <person name="Mateos J.L."/>
            <person name="Berns M.C."/>
            <person name="Bujdoso N."/>
            <person name="Piofczyk T."/>
            <person name="de Lorenzo L."/>
            <person name="Barrero-Sicilia C."/>
            <person name="Mateos I."/>
            <person name="Piednoel M."/>
            <person name="Hagmann J."/>
            <person name="Chen-Min-Tao R."/>
            <person name="Iglesias-Fernandez R."/>
            <person name="Schuster S.C."/>
            <person name="Alonso-Blanco C."/>
            <person name="Roudier F."/>
            <person name="Carbonero P."/>
            <person name="Paz-Ares J."/>
            <person name="Davis S.J."/>
            <person name="Pecinka A."/>
            <person name="Quesneville H."/>
            <person name="Colot V."/>
            <person name="Lysak M.A."/>
            <person name="Weigel D."/>
            <person name="Coupland G."/>
            <person name="Schneeberger K."/>
        </authorList>
    </citation>
    <scope>NUCLEOTIDE SEQUENCE [LARGE SCALE GENOMIC DNA]</scope>
    <source>
        <strain evidence="3">cv. Pajares</strain>
    </source>
</reference>
<dbReference type="Gramene" id="KFK23882">
    <property type="protein sequence ID" value="KFK23882"/>
    <property type="gene ID" value="AALP_AAs67142U000200"/>
</dbReference>
<name>A0A087G1Y0_ARAAL</name>
<proteinExistence type="predicted"/>
<keyword evidence="3" id="KW-1185">Reference proteome</keyword>
<sequence>MAGTSTSMPPEFMMGTTAVTTTPIDQVHTRNLEPNPLRAREETQVVSVVNKSRDSWVKKLEMPICDGDDV</sequence>
<evidence type="ECO:0000256" key="1">
    <source>
        <dbReference type="SAM" id="MobiDB-lite"/>
    </source>
</evidence>